<dbReference type="EMBL" id="BBYQ01000050">
    <property type="protein sequence ID" value="GAP29155.1"/>
    <property type="molecule type" value="Genomic_DNA"/>
</dbReference>
<gene>
    <name evidence="2" type="ORF">NS506_03129</name>
    <name evidence="3" type="ORF">NSK11_contig00050-0021</name>
</gene>
<dbReference type="KEGG" id="nsr:NS506_03129"/>
<dbReference type="Proteomes" id="UP000180166">
    <property type="component" value="Chromosome"/>
</dbReference>
<organism evidence="3 4">
    <name type="scientific">Nocardia seriolae</name>
    <dbReference type="NCBI Taxonomy" id="37332"/>
    <lineage>
        <taxon>Bacteria</taxon>
        <taxon>Bacillati</taxon>
        <taxon>Actinomycetota</taxon>
        <taxon>Actinomycetes</taxon>
        <taxon>Mycobacteriales</taxon>
        <taxon>Nocardiaceae</taxon>
        <taxon>Nocardia</taxon>
    </lineage>
</organism>
<evidence type="ECO:0000256" key="1">
    <source>
        <dbReference type="SAM" id="Phobius"/>
    </source>
</evidence>
<feature type="transmembrane region" description="Helical" evidence="1">
    <location>
        <begin position="38"/>
        <end position="59"/>
    </location>
</feature>
<dbReference type="SUPFAM" id="SSF88659">
    <property type="entry name" value="Sigma3 and sigma4 domains of RNA polymerase sigma factors"/>
    <property type="match status" value="1"/>
</dbReference>
<sequence length="221" mass="23981">MCEVPPRSWRQLVTPARAGQFLAGVGILGGAVVAPSRFVAALLGMAAALILAAVVLPAVNQIEFGFPATIKIVTAVRRRTDELRRVFEEQKSDLHLCAGLMCDEPEAATAMLEAAFARAIAAWRGPPNPALRVYVLCSFVHLLTARDTWVRRGAGQNAAGTPLATLPLPTRIAVVLREFANLPVADIAVIVGRTADDVTRDLARAAAELERRRSERRWWSR</sequence>
<keyword evidence="1" id="KW-1133">Transmembrane helix</keyword>
<feature type="transmembrane region" description="Helical" evidence="1">
    <location>
        <begin position="12"/>
        <end position="32"/>
    </location>
</feature>
<evidence type="ECO:0000313" key="5">
    <source>
        <dbReference type="Proteomes" id="UP000180166"/>
    </source>
</evidence>
<evidence type="ECO:0000313" key="4">
    <source>
        <dbReference type="Proteomes" id="UP000037179"/>
    </source>
</evidence>
<evidence type="ECO:0008006" key="6">
    <source>
        <dbReference type="Google" id="ProtNLM"/>
    </source>
</evidence>
<name>A0A0B8NGE9_9NOCA</name>
<proteinExistence type="predicted"/>
<evidence type="ECO:0000313" key="3">
    <source>
        <dbReference type="EMBL" id="GAP29155.1"/>
    </source>
</evidence>
<keyword evidence="4" id="KW-1185">Reference proteome</keyword>
<dbReference type="AlphaFoldDB" id="A0A0B8NGE9"/>
<dbReference type="Gene3D" id="1.10.10.10">
    <property type="entry name" value="Winged helix-like DNA-binding domain superfamily/Winged helix DNA-binding domain"/>
    <property type="match status" value="1"/>
</dbReference>
<dbReference type="OrthoDB" id="4936630at2"/>
<reference evidence="3 4" key="2">
    <citation type="journal article" date="2016" name="Genome Announc.">
        <title>Draft Genome Sequence of Erythromycin- and Oxytetracycline-Sensitive Nocardia seriolae Strain U-1 (NBRC 110359).</title>
        <authorList>
            <person name="Imajoh M."/>
            <person name="Sukeda M."/>
            <person name="Shimizu M."/>
            <person name="Yamane J."/>
            <person name="Ohnishi K."/>
            <person name="Oshima S."/>
        </authorList>
    </citation>
    <scope>NUCLEOTIDE SEQUENCE [LARGE SCALE GENOMIC DNA]</scope>
    <source>
        <strain evidence="3 4">U-1</strain>
    </source>
</reference>
<dbReference type="Proteomes" id="UP000037179">
    <property type="component" value="Unassembled WGS sequence"/>
</dbReference>
<dbReference type="InterPro" id="IPR036388">
    <property type="entry name" value="WH-like_DNA-bd_sf"/>
</dbReference>
<dbReference type="RefSeq" id="WP_052086456.1">
    <property type="nucleotide sequence ID" value="NZ_AP017900.1"/>
</dbReference>
<evidence type="ECO:0000313" key="2">
    <source>
        <dbReference type="EMBL" id="APA97185.1"/>
    </source>
</evidence>
<protein>
    <recommendedName>
        <fullName evidence="6">RNA polymerase sigma factor 70 region 4 type 2 domain-containing protein</fullName>
    </recommendedName>
</protein>
<dbReference type="InterPro" id="IPR013324">
    <property type="entry name" value="RNA_pol_sigma_r3/r4-like"/>
</dbReference>
<reference evidence="2 5" key="3">
    <citation type="submission" date="2016-10" db="EMBL/GenBank/DDBJ databases">
        <title>Genome sequence of Nocardia seriolae strain EM150506, isolated from Anguila japonica.</title>
        <authorList>
            <person name="Han H.-J."/>
        </authorList>
    </citation>
    <scope>NUCLEOTIDE SEQUENCE [LARGE SCALE GENOMIC DNA]</scope>
    <source>
        <strain evidence="2 5">EM150506</strain>
    </source>
</reference>
<dbReference type="GeneID" id="93373767"/>
<accession>A0A0B8NGE9</accession>
<keyword evidence="1" id="KW-0472">Membrane</keyword>
<dbReference type="EMBL" id="CP017839">
    <property type="protein sequence ID" value="APA97185.1"/>
    <property type="molecule type" value="Genomic_DNA"/>
</dbReference>
<reference evidence="4" key="1">
    <citation type="submission" date="2015-07" db="EMBL/GenBank/DDBJ databases">
        <title>Nocardia seriolae U-1 whole genome shotgun sequence.</title>
        <authorList>
            <person name="Imajoh M."/>
            <person name="Fukumoto Y."/>
            <person name="Sukeda M."/>
            <person name="Yamane J."/>
            <person name="Yamasaki K."/>
            <person name="Shimizu M."/>
            <person name="Ohnishi K."/>
            <person name="Oshima S."/>
        </authorList>
    </citation>
    <scope>NUCLEOTIDE SEQUENCE [LARGE SCALE GENOMIC DNA]</scope>
    <source>
        <strain evidence="4">U-1</strain>
    </source>
</reference>
<keyword evidence="1" id="KW-0812">Transmembrane</keyword>